<name>J7KHB8_9CAUD</name>
<dbReference type="EMBL" id="JX316028">
    <property type="protein sequence ID" value="AFQ96583.1"/>
    <property type="molecule type" value="Genomic_DNA"/>
</dbReference>
<dbReference type="KEGG" id="vg:14297199"/>
<dbReference type="GeneID" id="14297199"/>
<accession>J7KHB8</accession>
<reference evidence="1 2" key="1">
    <citation type="journal article" date="2012" name="J. Virol.">
        <title>Complete Genomic Sequence of Erwinia amylovora Phage PhiEaH2.</title>
        <authorList>
            <person name="Domotor D."/>
            <person name="Becsagh P."/>
            <person name="Rakhely G."/>
            <person name="Schneider G."/>
            <person name="Kovacs T."/>
        </authorList>
    </citation>
    <scope>NUCLEOTIDE SEQUENCE [LARGE SCALE GENOMIC DNA]</scope>
</reference>
<sequence length="233" mass="26874">MSKQKKPRNKKYNPRQALDNNALQVAENALNRITFIGSSIRRMAPYAGRGFHMTTTPRIRMIATDMLVQGLYDQNRAWKLWVAHLSSNSAGEIEAESMVCTLDDYNLGDFCQHAEQIIRDLRPEGAGEYFGYAFVAAPNERYELAESEDRLLENFMHSGLLDKEKHLDEKDQFVTREQMTIMLMSDTGKFDVNVQHKVEVPDMVYKTREETLLETVDVPEENKGAVQEREDDY</sequence>
<organism evidence="1 2">
    <name type="scientific">Erwinia phage phiEaH2</name>
    <dbReference type="NCBI Taxonomy" id="1029988"/>
    <lineage>
        <taxon>Viruses</taxon>
        <taxon>Duplodnaviria</taxon>
        <taxon>Heunggongvirae</taxon>
        <taxon>Uroviricota</taxon>
        <taxon>Caudoviricetes</taxon>
        <taxon>Chimalliviridae</taxon>
        <taxon>Erskinevirus</taxon>
        <taxon>Erskinevirus EaH2</taxon>
    </lineage>
</organism>
<evidence type="ECO:0000313" key="2">
    <source>
        <dbReference type="Proteomes" id="UP000003802"/>
    </source>
</evidence>
<keyword evidence="2" id="KW-1185">Reference proteome</keyword>
<evidence type="ECO:0000313" key="1">
    <source>
        <dbReference type="EMBL" id="AFQ96583.1"/>
    </source>
</evidence>
<dbReference type="RefSeq" id="YP_007237688.1">
    <property type="nucleotide sequence ID" value="NC_019929.1"/>
</dbReference>
<dbReference type="Proteomes" id="UP000003802">
    <property type="component" value="Segment"/>
</dbReference>
<protein>
    <submittedName>
        <fullName evidence="1">Uncharacterized protein</fullName>
    </submittedName>
</protein>
<proteinExistence type="predicted"/>